<accession>A0ABR9JCP2</accession>
<dbReference type="Gene3D" id="3.50.50.60">
    <property type="entry name" value="FAD/NAD(P)-binding domain"/>
    <property type="match status" value="1"/>
</dbReference>
<organism evidence="4 5">
    <name type="scientific">Nesterenkonia lutea</name>
    <dbReference type="NCBI Taxonomy" id="272919"/>
    <lineage>
        <taxon>Bacteria</taxon>
        <taxon>Bacillati</taxon>
        <taxon>Actinomycetota</taxon>
        <taxon>Actinomycetes</taxon>
        <taxon>Micrococcales</taxon>
        <taxon>Micrococcaceae</taxon>
        <taxon>Nesterenkonia</taxon>
    </lineage>
</organism>
<name>A0ABR9JCP2_9MICC</name>
<dbReference type="Proteomes" id="UP000643525">
    <property type="component" value="Unassembled WGS sequence"/>
</dbReference>
<reference evidence="4 5" key="1">
    <citation type="submission" date="2020-10" db="EMBL/GenBank/DDBJ databases">
        <title>Sequencing the genomes of 1000 actinobacteria strains.</title>
        <authorList>
            <person name="Klenk H.-P."/>
        </authorList>
    </citation>
    <scope>NUCLEOTIDE SEQUENCE [LARGE SCALE GENOMIC DNA]</scope>
    <source>
        <strain evidence="4 5">DSM 15666</strain>
    </source>
</reference>
<evidence type="ECO:0000256" key="1">
    <source>
        <dbReference type="ARBA" id="ARBA00001974"/>
    </source>
</evidence>
<dbReference type="EMBL" id="JADBED010000001">
    <property type="protein sequence ID" value="MBE1523543.1"/>
    <property type="molecule type" value="Genomic_DNA"/>
</dbReference>
<keyword evidence="5" id="KW-1185">Reference proteome</keyword>
<evidence type="ECO:0000313" key="5">
    <source>
        <dbReference type="Proteomes" id="UP000643525"/>
    </source>
</evidence>
<dbReference type="RefSeq" id="WP_192594684.1">
    <property type="nucleotide sequence ID" value="NZ_BAAALJ010000027.1"/>
</dbReference>
<dbReference type="InterPro" id="IPR001613">
    <property type="entry name" value="Flavin_amine_oxidase"/>
</dbReference>
<evidence type="ECO:0000313" key="4">
    <source>
        <dbReference type="EMBL" id="MBE1523543.1"/>
    </source>
</evidence>
<dbReference type="Pfam" id="PF01593">
    <property type="entry name" value="Amino_oxidase"/>
    <property type="match status" value="1"/>
</dbReference>
<feature type="domain" description="Amine oxidase" evidence="3">
    <location>
        <begin position="12"/>
        <end position="418"/>
    </location>
</feature>
<comment type="cofactor">
    <cofactor evidence="1">
        <name>FAD</name>
        <dbReference type="ChEBI" id="CHEBI:57692"/>
    </cofactor>
</comment>
<dbReference type="InterPro" id="IPR036188">
    <property type="entry name" value="FAD/NAD-bd_sf"/>
</dbReference>
<protein>
    <submittedName>
        <fullName evidence="4">Monoamine oxidase</fullName>
    </submittedName>
</protein>
<sequence length="425" mass="44903">MDTDVIVIGAGLAGLQAARRLQREGHDVTVLEAGDAVGGRVRTDLVDGFRCDRGFQVLNPAYPAVRKWIDVPALGLQRFGAGAVVRDGDTTTTLAHPLRHPQHTLSTLRSRHTPAADLLALARWIGPTLGAAGPSRERATGPGDQTLRASLDSAGLTGRLRRDVLDTFLAGVLADSTGGNSAAYVRMLVRSFALGVPGLPREGMQAMPEQMAASLADPVRLNTRARDLRPSSRGVEVTTDAGRVHGRAVVLAVGVQHLTELAGGLTGQPAPEAHGLTTWWFRAPKLPRPGPFLMLDASKPGGGPAGPIWNTAVVSQAAPSYSPQGQHLIQATTLLDRPDGLAEESAVRRDLERLYQTSTTDWEMLIHHVVPHTLPAMPPGTVGRGPQRIADRILVAGDHRENGSIQGALVSGDRAARTAASLLSA</sequence>
<proteinExistence type="predicted"/>
<comment type="caution">
    <text evidence="4">The sequence shown here is derived from an EMBL/GenBank/DDBJ whole genome shotgun (WGS) entry which is preliminary data.</text>
</comment>
<dbReference type="SUPFAM" id="SSF51905">
    <property type="entry name" value="FAD/NAD(P)-binding domain"/>
    <property type="match status" value="1"/>
</dbReference>
<evidence type="ECO:0000259" key="3">
    <source>
        <dbReference type="Pfam" id="PF01593"/>
    </source>
</evidence>
<gene>
    <name evidence="4" type="ORF">H4W27_000661</name>
</gene>
<evidence type="ECO:0000256" key="2">
    <source>
        <dbReference type="ARBA" id="ARBA00023002"/>
    </source>
</evidence>
<dbReference type="PANTHER" id="PTHR42841">
    <property type="entry name" value="AMINE OXIDASE"/>
    <property type="match status" value="1"/>
</dbReference>
<keyword evidence="2" id="KW-0560">Oxidoreductase</keyword>
<dbReference type="InterPro" id="IPR002937">
    <property type="entry name" value="Amino_oxidase"/>
</dbReference>
<dbReference type="PRINTS" id="PR00757">
    <property type="entry name" value="AMINEOXDASEF"/>
</dbReference>